<dbReference type="AlphaFoldDB" id="A0A1R1E2B9"/>
<dbReference type="InterPro" id="IPR050245">
    <property type="entry name" value="PrsA_foldase"/>
</dbReference>
<evidence type="ECO:0000313" key="5">
    <source>
        <dbReference type="EMBL" id="OMF45948.1"/>
    </source>
</evidence>
<dbReference type="InterPro" id="IPR000297">
    <property type="entry name" value="PPIase_PpiC"/>
</dbReference>
<dbReference type="InterPro" id="IPR046357">
    <property type="entry name" value="PPIase_dom_sf"/>
</dbReference>
<dbReference type="SUPFAM" id="SSF109998">
    <property type="entry name" value="Triger factor/SurA peptide-binding domain-like"/>
    <property type="match status" value="1"/>
</dbReference>
<dbReference type="Gene3D" id="3.10.50.40">
    <property type="match status" value="1"/>
</dbReference>
<evidence type="ECO:0000259" key="4">
    <source>
        <dbReference type="PROSITE" id="PS50198"/>
    </source>
</evidence>
<dbReference type="PANTHER" id="PTHR47245">
    <property type="entry name" value="PEPTIDYLPROLYL ISOMERASE"/>
    <property type="match status" value="1"/>
</dbReference>
<dbReference type="RefSeq" id="WP_076176666.1">
    <property type="nucleotide sequence ID" value="NZ_MRTP01000021.1"/>
</dbReference>
<dbReference type="GO" id="GO:0003755">
    <property type="term" value="F:peptidyl-prolyl cis-trans isomerase activity"/>
    <property type="evidence" value="ECO:0007669"/>
    <property type="project" value="UniProtKB-KW"/>
</dbReference>
<dbReference type="Proteomes" id="UP000187172">
    <property type="component" value="Unassembled WGS sequence"/>
</dbReference>
<keyword evidence="6" id="KW-1185">Reference proteome</keyword>
<reference evidence="5 6" key="1">
    <citation type="submission" date="2016-11" db="EMBL/GenBank/DDBJ databases">
        <title>Paenibacillus species isolates.</title>
        <authorList>
            <person name="Beno S.M."/>
        </authorList>
    </citation>
    <scope>NUCLEOTIDE SEQUENCE [LARGE SCALE GENOMIC DNA]</scope>
    <source>
        <strain evidence="5 6">FSL R5-0378</strain>
    </source>
</reference>
<keyword evidence="1" id="KW-0697">Rotamase</keyword>
<evidence type="ECO:0000256" key="2">
    <source>
        <dbReference type="SAM" id="MobiDB-lite"/>
    </source>
</evidence>
<sequence length="397" mass="43265">MLFNKKKAWRGILLTLVCVLTLSVLAACEKGGSDKEKDASKPVATYEGGEITENEFETQKKIMTFMSPEYAQFMDMADFQDYLVKQKIAFKYLSGKATDDAKKEGEKKAGQQIDQMKKQVGDDQFKQLLGDQKLKEDELKQYLVQVMTVMEDMNAKVTEDDIKKQYEANKQDFMVATVHHILIGLTDSNNKERTKEDALKIAKDVKSQLDKGGDFAELAKKYSDDSSSKDNGGVYKDFTVGQWSVQEFKEQVLTLPLNKISAPVESNLGYSIIKVDSRKDTPYDKLTNDQKEMIRSNLGASKIDQFMQNDLTKIIKKIDLPKTADTSKSGTGTTGTGTSGSGTEGTPSGGSTSGTSGSGDGAGTGTTGSSSGDAKTTDKGTTTFEEKVTEPGEGSGK</sequence>
<feature type="compositionally biased region" description="Gly residues" evidence="2">
    <location>
        <begin position="332"/>
        <end position="366"/>
    </location>
</feature>
<feature type="signal peptide" evidence="3">
    <location>
        <begin position="1"/>
        <end position="26"/>
    </location>
</feature>
<feature type="compositionally biased region" description="Basic and acidic residues" evidence="2">
    <location>
        <begin position="384"/>
        <end position="397"/>
    </location>
</feature>
<protein>
    <recommendedName>
        <fullName evidence="4">PpiC domain-containing protein</fullName>
    </recommendedName>
</protein>
<organism evidence="5 6">
    <name type="scientific">Paenibacillus rhizosphaerae</name>
    <dbReference type="NCBI Taxonomy" id="297318"/>
    <lineage>
        <taxon>Bacteria</taxon>
        <taxon>Bacillati</taxon>
        <taxon>Bacillota</taxon>
        <taxon>Bacilli</taxon>
        <taxon>Bacillales</taxon>
        <taxon>Paenibacillaceae</taxon>
        <taxon>Paenibacillus</taxon>
    </lineage>
</organism>
<dbReference type="PANTHER" id="PTHR47245:SF2">
    <property type="entry name" value="PEPTIDYL-PROLYL CIS-TRANS ISOMERASE HP_0175-RELATED"/>
    <property type="match status" value="1"/>
</dbReference>
<proteinExistence type="predicted"/>
<evidence type="ECO:0000313" key="6">
    <source>
        <dbReference type="Proteomes" id="UP000187172"/>
    </source>
</evidence>
<dbReference type="PROSITE" id="PS50198">
    <property type="entry name" value="PPIC_PPIASE_2"/>
    <property type="match status" value="1"/>
</dbReference>
<dbReference type="Pfam" id="PF13616">
    <property type="entry name" value="Rotamase_3"/>
    <property type="match status" value="1"/>
</dbReference>
<comment type="caution">
    <text evidence="5">The sequence shown here is derived from an EMBL/GenBank/DDBJ whole genome shotgun (WGS) entry which is preliminary data.</text>
</comment>
<dbReference type="STRING" id="297318.BK138_33150"/>
<keyword evidence="3" id="KW-0732">Signal</keyword>
<dbReference type="SUPFAM" id="SSF54534">
    <property type="entry name" value="FKBP-like"/>
    <property type="match status" value="1"/>
</dbReference>
<keyword evidence="1" id="KW-0413">Isomerase</keyword>
<dbReference type="PROSITE" id="PS51257">
    <property type="entry name" value="PROKAR_LIPOPROTEIN"/>
    <property type="match status" value="1"/>
</dbReference>
<accession>A0A1R1E2B9</accession>
<dbReference type="InterPro" id="IPR027304">
    <property type="entry name" value="Trigger_fact/SurA_dom_sf"/>
</dbReference>
<feature type="domain" description="PpiC" evidence="4">
    <location>
        <begin position="178"/>
        <end position="277"/>
    </location>
</feature>
<dbReference type="EMBL" id="MRTP01000021">
    <property type="protein sequence ID" value="OMF45948.1"/>
    <property type="molecule type" value="Genomic_DNA"/>
</dbReference>
<gene>
    <name evidence="5" type="ORF">BK138_33150</name>
</gene>
<feature type="compositionally biased region" description="Low complexity" evidence="2">
    <location>
        <begin position="367"/>
        <end position="383"/>
    </location>
</feature>
<evidence type="ECO:0000256" key="1">
    <source>
        <dbReference type="PROSITE-ProRule" id="PRU00278"/>
    </source>
</evidence>
<feature type="chain" id="PRO_5039342137" description="PpiC domain-containing protein" evidence="3">
    <location>
        <begin position="27"/>
        <end position="397"/>
    </location>
</feature>
<evidence type="ECO:0000256" key="3">
    <source>
        <dbReference type="SAM" id="SignalP"/>
    </source>
</evidence>
<name>A0A1R1E2B9_9BACL</name>
<feature type="region of interest" description="Disordered" evidence="2">
    <location>
        <begin position="323"/>
        <end position="397"/>
    </location>
</feature>